<keyword evidence="6 9" id="KW-0472">Membrane</keyword>
<dbReference type="AlphaFoldDB" id="A0A932HXP3"/>
<evidence type="ECO:0000256" key="9">
    <source>
        <dbReference type="SAM" id="Phobius"/>
    </source>
</evidence>
<gene>
    <name evidence="11" type="ORF">HYZ11_07855</name>
</gene>
<proteinExistence type="predicted"/>
<keyword evidence="3" id="KW-0132">Cell division</keyword>
<dbReference type="InterPro" id="IPR013685">
    <property type="entry name" value="POTRA_FtsQ_type"/>
</dbReference>
<keyword evidence="2" id="KW-1003">Cell membrane</keyword>
<organism evidence="11 12">
    <name type="scientific">Tectimicrobiota bacterium</name>
    <dbReference type="NCBI Taxonomy" id="2528274"/>
    <lineage>
        <taxon>Bacteria</taxon>
        <taxon>Pseudomonadati</taxon>
        <taxon>Nitrospinota/Tectimicrobiota group</taxon>
        <taxon>Candidatus Tectimicrobiota</taxon>
    </lineage>
</organism>
<reference evidence="11" key="1">
    <citation type="submission" date="2020-07" db="EMBL/GenBank/DDBJ databases">
        <title>Huge and variable diversity of episymbiotic CPR bacteria and DPANN archaea in groundwater ecosystems.</title>
        <authorList>
            <person name="He C.Y."/>
            <person name="Keren R."/>
            <person name="Whittaker M."/>
            <person name="Farag I.F."/>
            <person name="Doudna J."/>
            <person name="Cate J.H.D."/>
            <person name="Banfield J.F."/>
        </authorList>
    </citation>
    <scope>NUCLEOTIDE SEQUENCE</scope>
    <source>
        <strain evidence="11">NC_groundwater_763_Ag_S-0.2um_68_21</strain>
    </source>
</reference>
<dbReference type="Gene3D" id="3.10.20.310">
    <property type="entry name" value="membrane protein fhac"/>
    <property type="match status" value="1"/>
</dbReference>
<dbReference type="PANTHER" id="PTHR35851:SF1">
    <property type="entry name" value="CELL DIVISION PROTEIN FTSQ"/>
    <property type="match status" value="1"/>
</dbReference>
<name>A0A932HXP3_UNCTE</name>
<keyword evidence="5 9" id="KW-1133">Transmembrane helix</keyword>
<dbReference type="PROSITE" id="PS51779">
    <property type="entry name" value="POTRA"/>
    <property type="match status" value="1"/>
</dbReference>
<evidence type="ECO:0000256" key="5">
    <source>
        <dbReference type="ARBA" id="ARBA00022989"/>
    </source>
</evidence>
<evidence type="ECO:0000259" key="10">
    <source>
        <dbReference type="PROSITE" id="PS51779"/>
    </source>
</evidence>
<evidence type="ECO:0000313" key="11">
    <source>
        <dbReference type="EMBL" id="MBI3127501.1"/>
    </source>
</evidence>
<evidence type="ECO:0000256" key="3">
    <source>
        <dbReference type="ARBA" id="ARBA00022618"/>
    </source>
</evidence>
<dbReference type="GO" id="GO:0016020">
    <property type="term" value="C:membrane"/>
    <property type="evidence" value="ECO:0007669"/>
    <property type="project" value="UniProtKB-SubCell"/>
</dbReference>
<dbReference type="InterPro" id="IPR026579">
    <property type="entry name" value="FtsQ"/>
</dbReference>
<evidence type="ECO:0000313" key="12">
    <source>
        <dbReference type="Proteomes" id="UP000782312"/>
    </source>
</evidence>
<comment type="caution">
    <text evidence="11">The sequence shown here is derived from an EMBL/GenBank/DDBJ whole genome shotgun (WGS) entry which is preliminary data.</text>
</comment>
<feature type="transmembrane region" description="Helical" evidence="9">
    <location>
        <begin position="53"/>
        <end position="73"/>
    </location>
</feature>
<feature type="region of interest" description="Disordered" evidence="8">
    <location>
        <begin position="1"/>
        <end position="40"/>
    </location>
</feature>
<dbReference type="Proteomes" id="UP000782312">
    <property type="component" value="Unassembled WGS sequence"/>
</dbReference>
<accession>A0A932HXP3</accession>
<evidence type="ECO:0000256" key="8">
    <source>
        <dbReference type="SAM" id="MobiDB-lite"/>
    </source>
</evidence>
<dbReference type="InterPro" id="IPR034746">
    <property type="entry name" value="POTRA"/>
</dbReference>
<evidence type="ECO:0000256" key="7">
    <source>
        <dbReference type="ARBA" id="ARBA00023306"/>
    </source>
</evidence>
<comment type="subcellular location">
    <subcellularLocation>
        <location evidence="1">Membrane</location>
    </subcellularLocation>
</comment>
<dbReference type="EMBL" id="JACPUR010000017">
    <property type="protein sequence ID" value="MBI3127501.1"/>
    <property type="molecule type" value="Genomic_DNA"/>
</dbReference>
<keyword evidence="7" id="KW-0131">Cell cycle</keyword>
<feature type="domain" description="POTRA" evidence="10">
    <location>
        <begin position="79"/>
        <end position="147"/>
    </location>
</feature>
<evidence type="ECO:0000256" key="2">
    <source>
        <dbReference type="ARBA" id="ARBA00022475"/>
    </source>
</evidence>
<protein>
    <submittedName>
        <fullName evidence="11">FtsQ-type POTRA domain-containing protein</fullName>
    </submittedName>
</protein>
<keyword evidence="4 9" id="KW-0812">Transmembrane</keyword>
<dbReference type="Pfam" id="PF08478">
    <property type="entry name" value="POTRA_1"/>
    <property type="match status" value="1"/>
</dbReference>
<dbReference type="PANTHER" id="PTHR35851">
    <property type="entry name" value="CELL DIVISION PROTEIN FTSQ"/>
    <property type="match status" value="1"/>
</dbReference>
<evidence type="ECO:0000256" key="6">
    <source>
        <dbReference type="ARBA" id="ARBA00023136"/>
    </source>
</evidence>
<evidence type="ECO:0000256" key="4">
    <source>
        <dbReference type="ARBA" id="ARBA00022692"/>
    </source>
</evidence>
<sequence>MSRTTLRFPAVRPAPGPAGDDIRPGRGLTPSKTGLRRRSAGARRRGSAWVRPAIGFLVFAEILLLGGHAVRWARVSPRFALSEVVVEGHRALDAREIVRLAAVSHGRNIFDVDLEEVRRRVAASPWVRRVGVWRQLPHALRVEIEERRPAALLRREPPFGVDAEGMVLGALLEKPEGCLPLFEGFDPRSLRPGSSIWSRGFESQLAALSLAAGTPALRGGCLSVRRLEDGRLRLRVLDGKLDLLAHEEGLKSQAARLRAVIQDVLREPPASERIELDLTFPGRVVVRPIGQDGGAKG</sequence>
<dbReference type="GO" id="GO:0090529">
    <property type="term" value="P:cell septum assembly"/>
    <property type="evidence" value="ECO:0007669"/>
    <property type="project" value="InterPro"/>
</dbReference>
<evidence type="ECO:0000256" key="1">
    <source>
        <dbReference type="ARBA" id="ARBA00004370"/>
    </source>
</evidence>